<dbReference type="AlphaFoldDB" id="A0AAD2CG78"/>
<accession>A0AAD2CG78</accession>
<gene>
    <name evidence="2" type="ORF">CYCCA115_LOCUS281</name>
</gene>
<evidence type="ECO:0000313" key="2">
    <source>
        <dbReference type="EMBL" id="CAJ1899587.1"/>
    </source>
</evidence>
<comment type="caution">
    <text evidence="2">The sequence shown here is derived from an EMBL/GenBank/DDBJ whole genome shotgun (WGS) entry which is preliminary data.</text>
</comment>
<feature type="region of interest" description="Disordered" evidence="1">
    <location>
        <begin position="84"/>
        <end position="105"/>
    </location>
</feature>
<name>A0AAD2CG78_9STRA</name>
<dbReference type="EMBL" id="CAKOGP040000001">
    <property type="protein sequence ID" value="CAJ1899587.1"/>
    <property type="molecule type" value="Genomic_DNA"/>
</dbReference>
<evidence type="ECO:0000313" key="3">
    <source>
        <dbReference type="Proteomes" id="UP001295423"/>
    </source>
</evidence>
<sequence length="105" mass="11646">MGDDRPGGLLDKANITVNKLESKRLAIAYLFVHFHGAPPRDTWKGKTGIQTKIRSALSLSQSTCIMKDLEDIMRCYEQGIEYNPSLRSGRGRKREAAVTPDGPEA</sequence>
<proteinExistence type="predicted"/>
<keyword evidence="3" id="KW-1185">Reference proteome</keyword>
<dbReference type="Proteomes" id="UP001295423">
    <property type="component" value="Unassembled WGS sequence"/>
</dbReference>
<protein>
    <submittedName>
        <fullName evidence="2">Uncharacterized protein</fullName>
    </submittedName>
</protein>
<evidence type="ECO:0000256" key="1">
    <source>
        <dbReference type="SAM" id="MobiDB-lite"/>
    </source>
</evidence>
<organism evidence="2 3">
    <name type="scientific">Cylindrotheca closterium</name>
    <dbReference type="NCBI Taxonomy" id="2856"/>
    <lineage>
        <taxon>Eukaryota</taxon>
        <taxon>Sar</taxon>
        <taxon>Stramenopiles</taxon>
        <taxon>Ochrophyta</taxon>
        <taxon>Bacillariophyta</taxon>
        <taxon>Bacillariophyceae</taxon>
        <taxon>Bacillariophycidae</taxon>
        <taxon>Bacillariales</taxon>
        <taxon>Bacillariaceae</taxon>
        <taxon>Cylindrotheca</taxon>
    </lineage>
</organism>
<reference evidence="2" key="1">
    <citation type="submission" date="2023-08" db="EMBL/GenBank/DDBJ databases">
        <authorList>
            <person name="Audoor S."/>
            <person name="Bilcke G."/>
        </authorList>
    </citation>
    <scope>NUCLEOTIDE SEQUENCE</scope>
</reference>